<reference evidence="2 3" key="1">
    <citation type="journal article" date="2012" name="J. Bacteriol.">
        <title>Genome Sequence of Nitratireductor indicus Type Strain C115.</title>
        <authorList>
            <person name="Lai Q."/>
            <person name="Li G."/>
            <person name="Yu Z."/>
            <person name="Shao Z."/>
        </authorList>
    </citation>
    <scope>NUCLEOTIDE SEQUENCE [LARGE SCALE GENOMIC DNA]</scope>
    <source>
        <strain evidence="2 3">C115</strain>
    </source>
</reference>
<dbReference type="Proteomes" id="UP000007374">
    <property type="component" value="Unassembled WGS sequence"/>
</dbReference>
<organism evidence="2 3">
    <name type="scientific">Nitratireductor indicus C115</name>
    <dbReference type="NCBI Taxonomy" id="1231190"/>
    <lineage>
        <taxon>Bacteria</taxon>
        <taxon>Pseudomonadati</taxon>
        <taxon>Pseudomonadota</taxon>
        <taxon>Alphaproteobacteria</taxon>
        <taxon>Hyphomicrobiales</taxon>
        <taxon>Phyllobacteriaceae</taxon>
        <taxon>Nitratireductor</taxon>
    </lineage>
</organism>
<gene>
    <name evidence="2" type="ORF">NA8A_02215</name>
</gene>
<protein>
    <submittedName>
        <fullName evidence="2">Uncharacterized protein</fullName>
    </submittedName>
</protein>
<evidence type="ECO:0000256" key="1">
    <source>
        <dbReference type="SAM" id="Phobius"/>
    </source>
</evidence>
<dbReference type="STRING" id="721133.SAMN05216176_102449"/>
<evidence type="ECO:0000313" key="2">
    <source>
        <dbReference type="EMBL" id="EKF44519.1"/>
    </source>
</evidence>
<name>K2P398_9HYPH</name>
<proteinExistence type="predicted"/>
<dbReference type="EMBL" id="AMSI01000001">
    <property type="protein sequence ID" value="EKF44519.1"/>
    <property type="molecule type" value="Genomic_DNA"/>
</dbReference>
<sequence>MTKEKIIAARKYSGAGSLLFFAVFFVNVISAGFLKNYIPSYYLLSSFGEFILFGMASLFLVVFLIIHNEFS</sequence>
<dbReference type="AlphaFoldDB" id="K2P398"/>
<evidence type="ECO:0000313" key="3">
    <source>
        <dbReference type="Proteomes" id="UP000007374"/>
    </source>
</evidence>
<accession>K2P398</accession>
<comment type="caution">
    <text evidence="2">The sequence shown here is derived from an EMBL/GenBank/DDBJ whole genome shotgun (WGS) entry which is preliminary data.</text>
</comment>
<keyword evidence="1" id="KW-1133">Transmembrane helix</keyword>
<keyword evidence="3" id="KW-1185">Reference proteome</keyword>
<keyword evidence="1" id="KW-0472">Membrane</keyword>
<keyword evidence="1" id="KW-0812">Transmembrane</keyword>
<feature type="transmembrane region" description="Helical" evidence="1">
    <location>
        <begin position="40"/>
        <end position="66"/>
    </location>
</feature>
<feature type="transmembrane region" description="Helical" evidence="1">
    <location>
        <begin position="12"/>
        <end position="34"/>
    </location>
</feature>